<dbReference type="InterPro" id="IPR056924">
    <property type="entry name" value="SH3_Tf2-1"/>
</dbReference>
<evidence type="ECO:0000313" key="2">
    <source>
        <dbReference type="EMBL" id="WVZ53113.1"/>
    </source>
</evidence>
<evidence type="ECO:0000259" key="1">
    <source>
        <dbReference type="Pfam" id="PF24626"/>
    </source>
</evidence>
<reference evidence="2 3" key="1">
    <citation type="submission" date="2024-02" db="EMBL/GenBank/DDBJ databases">
        <title>High-quality chromosome-scale genome assembly of Pensacola bahiagrass (Paspalum notatum Flugge var. saurae).</title>
        <authorList>
            <person name="Vega J.M."/>
            <person name="Podio M."/>
            <person name="Orjuela J."/>
            <person name="Siena L.A."/>
            <person name="Pessino S.C."/>
            <person name="Combes M.C."/>
            <person name="Mariac C."/>
            <person name="Albertini E."/>
            <person name="Pupilli F."/>
            <person name="Ortiz J.P.A."/>
            <person name="Leblanc O."/>
        </authorList>
    </citation>
    <scope>NUCLEOTIDE SEQUENCE [LARGE SCALE GENOMIC DNA]</scope>
    <source>
        <strain evidence="2">R1</strain>
        <tissue evidence="2">Leaf</tissue>
    </source>
</reference>
<dbReference type="Proteomes" id="UP001341281">
    <property type="component" value="Chromosome 01"/>
</dbReference>
<name>A0AAQ3PSI6_PASNO</name>
<dbReference type="PANTHER" id="PTHR46148:SF57">
    <property type="entry name" value="OS12G0499874 PROTEIN"/>
    <property type="match status" value="1"/>
</dbReference>
<gene>
    <name evidence="2" type="ORF">U9M48_004099</name>
</gene>
<evidence type="ECO:0000313" key="3">
    <source>
        <dbReference type="Proteomes" id="UP001341281"/>
    </source>
</evidence>
<dbReference type="AlphaFoldDB" id="A0AAQ3PSI6"/>
<feature type="domain" description="Tf2-1-like SH3-like" evidence="1">
    <location>
        <begin position="68"/>
        <end position="131"/>
    </location>
</feature>
<dbReference type="PANTHER" id="PTHR46148">
    <property type="entry name" value="CHROMO DOMAIN-CONTAINING PROTEIN"/>
    <property type="match status" value="1"/>
</dbReference>
<protein>
    <recommendedName>
        <fullName evidence="1">Tf2-1-like SH3-like domain-containing protein</fullName>
    </recommendedName>
</protein>
<keyword evidence="3" id="KW-1185">Reference proteome</keyword>
<organism evidence="2 3">
    <name type="scientific">Paspalum notatum var. saurae</name>
    <dbReference type="NCBI Taxonomy" id="547442"/>
    <lineage>
        <taxon>Eukaryota</taxon>
        <taxon>Viridiplantae</taxon>
        <taxon>Streptophyta</taxon>
        <taxon>Embryophyta</taxon>
        <taxon>Tracheophyta</taxon>
        <taxon>Spermatophyta</taxon>
        <taxon>Magnoliopsida</taxon>
        <taxon>Liliopsida</taxon>
        <taxon>Poales</taxon>
        <taxon>Poaceae</taxon>
        <taxon>PACMAD clade</taxon>
        <taxon>Panicoideae</taxon>
        <taxon>Andropogonodae</taxon>
        <taxon>Paspaleae</taxon>
        <taxon>Paspalinae</taxon>
        <taxon>Paspalum</taxon>
    </lineage>
</organism>
<sequence>MVGRERTNQCGTPLFRNRTGEKQVFGPDIIKDAEEQVKIVRENPRVAPSRRKSYAYKRRRDLTFEVNDFVYPKVSPMRGIRRFNIKGKLAPGYIGPFKVLEKKGVVAYKLELPPGLTGVHDVFHVSQSKKCLRVPEEEAPPEGLDVREDLTYTEHPKRVTGNKRIKMCECGGSITRTKRRLLGKEKKR</sequence>
<dbReference type="Pfam" id="PF24626">
    <property type="entry name" value="SH3_Tf2-1"/>
    <property type="match status" value="1"/>
</dbReference>
<accession>A0AAQ3PSI6</accession>
<dbReference type="EMBL" id="CP144745">
    <property type="protein sequence ID" value="WVZ53113.1"/>
    <property type="molecule type" value="Genomic_DNA"/>
</dbReference>
<proteinExistence type="predicted"/>